<evidence type="ECO:0000313" key="3">
    <source>
        <dbReference type="Proteomes" id="UP000650994"/>
    </source>
</evidence>
<name>A0ABQ1U3P6_9FLAO</name>
<evidence type="ECO:0000313" key="2">
    <source>
        <dbReference type="EMBL" id="GGF08656.1"/>
    </source>
</evidence>
<dbReference type="Pfam" id="PF14897">
    <property type="entry name" value="EpsG"/>
    <property type="match status" value="1"/>
</dbReference>
<feature type="transmembrane region" description="Helical" evidence="1">
    <location>
        <begin position="238"/>
        <end position="258"/>
    </location>
</feature>
<proteinExistence type="predicted"/>
<organism evidence="2 3">
    <name type="scientific">Chishuiella changwenlii</name>
    <dbReference type="NCBI Taxonomy" id="1434701"/>
    <lineage>
        <taxon>Bacteria</taxon>
        <taxon>Pseudomonadati</taxon>
        <taxon>Bacteroidota</taxon>
        <taxon>Flavobacteriia</taxon>
        <taxon>Flavobacteriales</taxon>
        <taxon>Weeksellaceae</taxon>
        <taxon>Chishuiella</taxon>
    </lineage>
</organism>
<reference evidence="3" key="1">
    <citation type="journal article" date="2019" name="Int. J. Syst. Evol. Microbiol.">
        <title>The Global Catalogue of Microorganisms (GCM) 10K type strain sequencing project: providing services to taxonomists for standard genome sequencing and annotation.</title>
        <authorList>
            <consortium name="The Broad Institute Genomics Platform"/>
            <consortium name="The Broad Institute Genome Sequencing Center for Infectious Disease"/>
            <person name="Wu L."/>
            <person name="Ma J."/>
        </authorList>
    </citation>
    <scope>NUCLEOTIDE SEQUENCE [LARGE SCALE GENOMIC DNA]</scope>
    <source>
        <strain evidence="3">CGMCC 1.12707</strain>
    </source>
</reference>
<gene>
    <name evidence="2" type="ORF">GCM10010984_27240</name>
</gene>
<evidence type="ECO:0000256" key="1">
    <source>
        <dbReference type="SAM" id="Phobius"/>
    </source>
</evidence>
<keyword evidence="1" id="KW-0812">Transmembrane</keyword>
<accession>A0ABQ1U3P6</accession>
<feature type="transmembrane region" description="Helical" evidence="1">
    <location>
        <begin position="52"/>
        <end position="73"/>
    </location>
</feature>
<protein>
    <recommendedName>
        <fullName evidence="4">EpsG family protein</fullName>
    </recommendedName>
</protein>
<dbReference type="Proteomes" id="UP000650994">
    <property type="component" value="Unassembled WGS sequence"/>
</dbReference>
<feature type="transmembrane region" description="Helical" evidence="1">
    <location>
        <begin position="79"/>
        <end position="100"/>
    </location>
</feature>
<evidence type="ECO:0008006" key="4">
    <source>
        <dbReference type="Google" id="ProtNLM"/>
    </source>
</evidence>
<feature type="transmembrane region" description="Helical" evidence="1">
    <location>
        <begin position="264"/>
        <end position="282"/>
    </location>
</feature>
<keyword evidence="1" id="KW-0472">Membrane</keyword>
<keyword evidence="1" id="KW-1133">Transmembrane helix</keyword>
<comment type="caution">
    <text evidence="2">The sequence shown here is derived from an EMBL/GenBank/DDBJ whole genome shotgun (WGS) entry which is preliminary data.</text>
</comment>
<feature type="transmembrane region" description="Helical" evidence="1">
    <location>
        <begin position="130"/>
        <end position="153"/>
    </location>
</feature>
<feature type="transmembrane region" description="Helical" evidence="1">
    <location>
        <begin position="289"/>
        <end position="308"/>
    </location>
</feature>
<feature type="transmembrane region" description="Helical" evidence="1">
    <location>
        <begin position="165"/>
        <end position="186"/>
    </location>
</feature>
<keyword evidence="3" id="KW-1185">Reference proteome</keyword>
<dbReference type="InterPro" id="IPR049458">
    <property type="entry name" value="EpsG-like"/>
</dbReference>
<dbReference type="EMBL" id="BMFL01000021">
    <property type="protein sequence ID" value="GGF08656.1"/>
    <property type="molecule type" value="Genomic_DNA"/>
</dbReference>
<sequence>MALVAGLACAISPDWYAYFETYYYSLRVDWKDVEFWSEMSGMEKGYLRLNKLFTLFGFGFGMLTLFIASFSLYLKSTIFYKYGGFPLLVLFIYAMPNYLFEEHIHIRQGLANGFAIYSARYIIDRKLIKFLLCIVIGFQFHESIIVFVLAYWIAPMKFDEKVIGWLVIFAIIGFYTGLNSIIEVIMKFMPIGQDKFEDYQGDLYNSDGFAVGDFIKIISVMSIIVYNKYAKHDLLYCYFRNLFIMGVLLFFFLGKGIFGIRLPGFYLVFLGLTLGRMLYVFEGDRFKKIFVYSSFVFYTIVLIFWFQVKQGSDSGFNRYKTIFSNEAPYGLWI</sequence>